<dbReference type="GO" id="GO:0005506">
    <property type="term" value="F:iron ion binding"/>
    <property type="evidence" value="ECO:0007669"/>
    <property type="project" value="UniProtKB-UniRule"/>
</dbReference>
<dbReference type="PROSITE" id="PS50902">
    <property type="entry name" value="FLAVODOXIN_LIKE"/>
    <property type="match status" value="1"/>
</dbReference>
<dbReference type="SUPFAM" id="SSF48264">
    <property type="entry name" value="Cytochrome P450"/>
    <property type="match status" value="1"/>
</dbReference>
<evidence type="ECO:0000256" key="9">
    <source>
        <dbReference type="ARBA" id="ARBA00022857"/>
    </source>
</evidence>
<dbReference type="InterPro" id="IPR008254">
    <property type="entry name" value="Flavodoxin/NO_synth"/>
</dbReference>
<dbReference type="FunFam" id="2.40.30.10:FF:000198">
    <property type="entry name" value="Bifunctional cytochrome P450/NADPH--P450 reductase"/>
    <property type="match status" value="1"/>
</dbReference>
<evidence type="ECO:0000256" key="6">
    <source>
        <dbReference type="ARBA" id="ARBA00022643"/>
    </source>
</evidence>
<dbReference type="GO" id="GO:0005829">
    <property type="term" value="C:cytosol"/>
    <property type="evidence" value="ECO:0007669"/>
    <property type="project" value="TreeGrafter"/>
</dbReference>
<dbReference type="GO" id="GO:0010181">
    <property type="term" value="F:FMN binding"/>
    <property type="evidence" value="ECO:0007669"/>
    <property type="project" value="UniProtKB-UniRule"/>
</dbReference>
<dbReference type="Proteomes" id="UP000033483">
    <property type="component" value="Unassembled WGS sequence"/>
</dbReference>
<dbReference type="InterPro" id="IPR002401">
    <property type="entry name" value="Cyt_P450_E_grp-I"/>
</dbReference>
<evidence type="ECO:0000256" key="12">
    <source>
        <dbReference type="ARBA" id="ARBA00023004"/>
    </source>
</evidence>
<proteinExistence type="inferred from homology"/>
<keyword evidence="9 16" id="KW-0521">NADP</keyword>
<dbReference type="PANTHER" id="PTHR19384">
    <property type="entry name" value="NITRIC OXIDE SYNTHASE-RELATED"/>
    <property type="match status" value="1"/>
</dbReference>
<protein>
    <recommendedName>
        <fullName evidence="16">Bifunctional cytochrome P450/NADPH--P450 reductase</fullName>
    </recommendedName>
    <domain>
        <recommendedName>
            <fullName evidence="16">Cytochrome P450</fullName>
            <ecNumber evidence="16">1.14.14.1</ecNumber>
        </recommendedName>
    </domain>
    <domain>
        <recommendedName>
            <fullName evidence="16">NADPH--cytochrome P450 reductase</fullName>
            <ecNumber evidence="16">1.6.2.4</ecNumber>
        </recommendedName>
    </domain>
</protein>
<keyword evidence="12 16" id="KW-0408">Iron</keyword>
<comment type="catalytic activity">
    <reaction evidence="14 16">
        <text>an organic molecule + reduced [NADPH--hemoprotein reductase] + O2 = an alcohol + oxidized [NADPH--hemoprotein reductase] + H2O + H(+)</text>
        <dbReference type="Rhea" id="RHEA:17149"/>
        <dbReference type="Rhea" id="RHEA-COMP:11964"/>
        <dbReference type="Rhea" id="RHEA-COMP:11965"/>
        <dbReference type="ChEBI" id="CHEBI:15377"/>
        <dbReference type="ChEBI" id="CHEBI:15378"/>
        <dbReference type="ChEBI" id="CHEBI:15379"/>
        <dbReference type="ChEBI" id="CHEBI:30879"/>
        <dbReference type="ChEBI" id="CHEBI:57618"/>
        <dbReference type="ChEBI" id="CHEBI:58210"/>
        <dbReference type="ChEBI" id="CHEBI:142491"/>
        <dbReference type="EC" id="1.14.14.1"/>
    </reaction>
</comment>
<dbReference type="InterPro" id="IPR017927">
    <property type="entry name" value="FAD-bd_FR_type"/>
</dbReference>
<dbReference type="Gene3D" id="3.40.50.360">
    <property type="match status" value="1"/>
</dbReference>
<dbReference type="FunFam" id="3.40.50.360:FF:000032">
    <property type="entry name" value="Bifunctional cytochrome P450/NADPH--P450 reductase"/>
    <property type="match status" value="1"/>
</dbReference>
<feature type="domain" description="Flavodoxin-like" evidence="18">
    <location>
        <begin position="510"/>
        <end position="651"/>
    </location>
</feature>
<evidence type="ECO:0000256" key="16">
    <source>
        <dbReference type="PIRNR" id="PIRNR000209"/>
    </source>
</evidence>
<dbReference type="Pfam" id="PF00258">
    <property type="entry name" value="Flavodoxin_1"/>
    <property type="match status" value="1"/>
</dbReference>
<dbReference type="GO" id="GO:0020037">
    <property type="term" value="F:heme binding"/>
    <property type="evidence" value="ECO:0007669"/>
    <property type="project" value="UniProtKB-UniRule"/>
</dbReference>
<dbReference type="InterPro" id="IPR029039">
    <property type="entry name" value="Flavoprotein-like_sf"/>
</dbReference>
<comment type="caution">
    <text evidence="20">The sequence shown here is derived from an EMBL/GenBank/DDBJ whole genome shotgun (WGS) entry which is preliminary data.</text>
</comment>
<keyword evidence="4 16" id="KW-0349">Heme</keyword>
<comment type="cofactor">
    <cofactor evidence="16">
        <name>FAD</name>
        <dbReference type="ChEBI" id="CHEBI:57692"/>
    </cofactor>
    <cofactor evidence="16">
        <name>FMN</name>
        <dbReference type="ChEBI" id="CHEBI:58210"/>
    </cofactor>
</comment>
<dbReference type="InterPro" id="IPR017938">
    <property type="entry name" value="Riboflavin_synthase-like_b-brl"/>
</dbReference>
<dbReference type="SUPFAM" id="SSF52343">
    <property type="entry name" value="Ferredoxin reductase-like, C-terminal NADP-linked domain"/>
    <property type="match status" value="1"/>
</dbReference>
<accession>A0A0F4Z804</accession>
<evidence type="ECO:0000259" key="18">
    <source>
        <dbReference type="PROSITE" id="PS50902"/>
    </source>
</evidence>
<feature type="binding site" description="axial binding residue" evidence="17">
    <location>
        <position position="420"/>
    </location>
    <ligand>
        <name>heme</name>
        <dbReference type="ChEBI" id="CHEBI:30413"/>
    </ligand>
    <ligandPart>
        <name>Fe</name>
        <dbReference type="ChEBI" id="CHEBI:18248"/>
    </ligandPart>
</feature>
<dbReference type="Gene3D" id="3.40.50.80">
    <property type="entry name" value="Nucleotide-binding domain of ferredoxin-NADP reductase (FNR) module"/>
    <property type="match status" value="1"/>
</dbReference>
<keyword evidence="8 16" id="KW-0274">FAD</keyword>
<comment type="similarity">
    <text evidence="2 16">In the N-terminal section; belongs to the cytochrome P450 family.</text>
</comment>
<gene>
    <name evidence="20" type="ORF">TD95_005311</name>
</gene>
<keyword evidence="21" id="KW-1185">Reference proteome</keyword>
<evidence type="ECO:0000256" key="3">
    <source>
        <dbReference type="ARBA" id="ARBA00022448"/>
    </source>
</evidence>
<dbReference type="EC" id="1.6.2.4" evidence="16"/>
<dbReference type="SUPFAM" id="SSF52218">
    <property type="entry name" value="Flavoproteins"/>
    <property type="match status" value="1"/>
</dbReference>
<keyword evidence="3 16" id="KW-0813">Transport</keyword>
<dbReference type="InterPro" id="IPR001128">
    <property type="entry name" value="Cyt_P450"/>
</dbReference>
<dbReference type="InterPro" id="IPR039261">
    <property type="entry name" value="FNR_nucleotide-bd"/>
</dbReference>
<keyword evidence="11 16" id="KW-0560">Oxidoreductase</keyword>
<evidence type="ECO:0000256" key="10">
    <source>
        <dbReference type="ARBA" id="ARBA00022982"/>
    </source>
</evidence>
<evidence type="ECO:0000256" key="17">
    <source>
        <dbReference type="PIRSR" id="PIRSR000209-1"/>
    </source>
</evidence>
<name>A0A0F4Z804_9PEZI</name>
<evidence type="ECO:0000259" key="19">
    <source>
        <dbReference type="PROSITE" id="PS51384"/>
    </source>
</evidence>
<dbReference type="GO" id="GO:0070330">
    <property type="term" value="F:aromatase activity"/>
    <property type="evidence" value="ECO:0007669"/>
    <property type="project" value="UniProtKB-UniRule"/>
</dbReference>
<dbReference type="InterPro" id="IPR003097">
    <property type="entry name" value="CysJ-like_FAD-binding"/>
</dbReference>
<dbReference type="EC" id="1.14.14.1" evidence="16"/>
<dbReference type="InterPro" id="IPR017972">
    <property type="entry name" value="Cyt_P450_CS"/>
</dbReference>
<dbReference type="InterPro" id="IPR023173">
    <property type="entry name" value="NADPH_Cyt_P450_Rdtase_alpha"/>
</dbReference>
<dbReference type="Gene3D" id="1.20.990.10">
    <property type="entry name" value="NADPH-cytochrome p450 Reductase, Chain A, domain 3"/>
    <property type="match status" value="1"/>
</dbReference>
<dbReference type="Gene3D" id="2.40.30.10">
    <property type="entry name" value="Translation factors"/>
    <property type="match status" value="1"/>
</dbReference>
<evidence type="ECO:0000256" key="4">
    <source>
        <dbReference type="ARBA" id="ARBA00022617"/>
    </source>
</evidence>
<keyword evidence="7 16" id="KW-0479">Metal-binding</keyword>
<dbReference type="CDD" id="cd11068">
    <property type="entry name" value="CYP120A1"/>
    <property type="match status" value="1"/>
</dbReference>
<dbReference type="InterPro" id="IPR001433">
    <property type="entry name" value="OxRdtase_FAD/NAD-bd"/>
</dbReference>
<dbReference type="FunFam" id="1.10.630.10:FF:000040">
    <property type="entry name" value="Bifunctional cytochrome P450/NADPH--P450 reductase"/>
    <property type="match status" value="1"/>
</dbReference>
<keyword evidence="10 16" id="KW-0249">Electron transport</keyword>
<keyword evidence="5 16" id="KW-0285">Flavoprotein</keyword>
<reference evidence="20 21" key="1">
    <citation type="submission" date="2015-03" db="EMBL/GenBank/DDBJ databases">
        <authorList>
            <person name="Radwan O."/>
            <person name="Al-Naeli F.A."/>
            <person name="Rendon G.A."/>
            <person name="Fields C."/>
        </authorList>
    </citation>
    <scope>NUCLEOTIDE SEQUENCE [LARGE SCALE GENOMIC DNA]</scope>
    <source>
        <strain evidence="20">CR-DP1</strain>
    </source>
</reference>
<dbReference type="PANTHER" id="PTHR19384:SF127">
    <property type="entry name" value="BIFUNCTIONAL CYTOCHROME P450_NADPH--P450 REDUCTASE"/>
    <property type="match status" value="1"/>
</dbReference>
<evidence type="ECO:0000256" key="2">
    <source>
        <dbReference type="ARBA" id="ARBA00010018"/>
    </source>
</evidence>
<dbReference type="PRINTS" id="PR00385">
    <property type="entry name" value="P450"/>
</dbReference>
<evidence type="ECO:0000256" key="15">
    <source>
        <dbReference type="ARBA" id="ARBA00049342"/>
    </source>
</evidence>
<evidence type="ECO:0000313" key="21">
    <source>
        <dbReference type="Proteomes" id="UP000033483"/>
    </source>
</evidence>
<evidence type="ECO:0000313" key="20">
    <source>
        <dbReference type="EMBL" id="KKA26480.1"/>
    </source>
</evidence>
<sequence>MFSTASAPSVDAKNSEEVPIPGPIGLPLVGNINEFSSGEPVTNVLRLADTYGPIYRFRIGSASRVMVSSRELVNEVCDESRFHKSVNGPLGQVRNGVHDGLFTAKFGEPRWGVAHRILIPAFGPVSMRGMFDEMHDIASQLALKWARGGPTVSIPVTEDFTRLTLDTLALCSMDFRFNSYYSEVMHPFISAMGDFLSESSRRHASLSVVRMLQRSAEKKYWEDIGLLQDTAMEVLKYRRQNPSGRKDLLTAMLEGKDPKTGLKMDDDSIVDNLITFLIAGHETTSGMMSFAMYEMLKNPETLQKAQAQVDEVVGRGPITVDHIPKLEYITAVLRETLRLDSPIPGFPLEAKEETLVGGKYRVYPDEVITVLLKGVHLDPVAYAPDPTVFRPERMLNAEFDKRMKEYPGCWRPFGNGMRACIGRPFAMQEAVLCMAMMLQNFNFVMEDPSYILKLKHSLTLKPADFKIRAILRHNMSPTELERRLHGGRSEATQRVSRSGAGEVNLKGKPISIFYGSNSGTCESMAHRLAADAGSHGFCAVTVDVLDAAKEKLPKDHPAIIITASYEGQPTDNAASFVAWLESTKDKEAQDVNYAVYACGHRDWVQTFHRIPKLIDQTLEARGGSRLVPMGSTDAADRDMFSDFETWEDTTLWPALATKYGVDEVTDELATLDVSISHPRPENLYHEVKESEVIEVKDVATGEAPKKHIEIKLPANITYRAGDYLAVLPHNPQQNVGRAVRRFGLNADAYMTISGETRTHLPVGKEVPIQTVLSAYVELAQPATKRNILGLAEASKSPEDAATLTELASEEKYATEITQKRVSLLDLLEKFTSVDLPFGTFLGMLPPMRVRLYSISSSPLWKENHVTLTYSILDEPSLSGQGRYIGIATNYLSSLKPGDRLHVAVRPSPDAFHLPTDAENVPIICIAAGSGLAPFRGFAQERAAMIAGGRKLAPMMLYFGCRSPDYDDMYTDEFAAWEAAGAVTVKRAYSRDTDKSQGYKYVQHRLYADRAEGLKLWRQGAKGYVCGSARMGKAVEDVGVQIMMEAEKEKGNEMTEDEAREKFAAMRNDRYATDVFD</sequence>
<evidence type="ECO:0000256" key="8">
    <source>
        <dbReference type="ARBA" id="ARBA00022827"/>
    </source>
</evidence>
<keyword evidence="13 16" id="KW-0503">Monooxygenase</keyword>
<dbReference type="PRINTS" id="PR00463">
    <property type="entry name" value="EP450I"/>
</dbReference>
<dbReference type="OrthoDB" id="1470350at2759"/>
<evidence type="ECO:0000256" key="5">
    <source>
        <dbReference type="ARBA" id="ARBA00022630"/>
    </source>
</evidence>
<dbReference type="InterPro" id="IPR023206">
    <property type="entry name" value="Bifunctional_P450_P450_red"/>
</dbReference>
<dbReference type="PROSITE" id="PS00086">
    <property type="entry name" value="CYTOCHROME_P450"/>
    <property type="match status" value="1"/>
</dbReference>
<feature type="domain" description="FAD-binding FR-type" evidence="19">
    <location>
        <begin position="685"/>
        <end position="914"/>
    </location>
</feature>
<comment type="catalytic activity">
    <reaction evidence="15 16">
        <text>2 oxidized [cytochrome P450] + NADPH = 2 reduced [cytochrome P450] + NADP(+) + H(+)</text>
        <dbReference type="Rhea" id="RHEA:24040"/>
        <dbReference type="Rhea" id="RHEA-COMP:14627"/>
        <dbReference type="Rhea" id="RHEA-COMP:14628"/>
        <dbReference type="ChEBI" id="CHEBI:15378"/>
        <dbReference type="ChEBI" id="CHEBI:55376"/>
        <dbReference type="ChEBI" id="CHEBI:57783"/>
        <dbReference type="ChEBI" id="CHEBI:58349"/>
        <dbReference type="ChEBI" id="CHEBI:60344"/>
        <dbReference type="EC" id="1.6.2.4"/>
    </reaction>
</comment>
<dbReference type="PROSITE" id="PS51384">
    <property type="entry name" value="FAD_FR"/>
    <property type="match status" value="1"/>
</dbReference>
<dbReference type="GO" id="GO:0003958">
    <property type="term" value="F:NADPH-hemoprotein reductase activity"/>
    <property type="evidence" value="ECO:0007669"/>
    <property type="project" value="UniProtKB-UniRule"/>
</dbReference>
<dbReference type="Pfam" id="PF00175">
    <property type="entry name" value="NAD_binding_1"/>
    <property type="match status" value="1"/>
</dbReference>
<dbReference type="Gene3D" id="1.10.630.10">
    <property type="entry name" value="Cytochrome P450"/>
    <property type="match status" value="1"/>
</dbReference>
<dbReference type="PIRSF" id="PIRSF000209">
    <property type="entry name" value="Bifunctional_P450_P450R"/>
    <property type="match status" value="1"/>
</dbReference>
<evidence type="ECO:0000256" key="11">
    <source>
        <dbReference type="ARBA" id="ARBA00023002"/>
    </source>
</evidence>
<dbReference type="InterPro" id="IPR036396">
    <property type="entry name" value="Cyt_P450_sf"/>
</dbReference>
<dbReference type="CDD" id="cd06206">
    <property type="entry name" value="bifunctional_CYPOR"/>
    <property type="match status" value="1"/>
</dbReference>
<dbReference type="AlphaFoldDB" id="A0A0F4Z804"/>
<dbReference type="SUPFAM" id="SSF63380">
    <property type="entry name" value="Riboflavin synthase domain-like"/>
    <property type="match status" value="1"/>
</dbReference>
<dbReference type="Pfam" id="PF00667">
    <property type="entry name" value="FAD_binding_1"/>
    <property type="match status" value="1"/>
</dbReference>
<evidence type="ECO:0000256" key="7">
    <source>
        <dbReference type="ARBA" id="ARBA00022723"/>
    </source>
</evidence>
<dbReference type="EMBL" id="LAEV01002189">
    <property type="protein sequence ID" value="KKA26480.1"/>
    <property type="molecule type" value="Genomic_DNA"/>
</dbReference>
<comment type="cofactor">
    <cofactor evidence="1 16 17">
        <name>heme</name>
        <dbReference type="ChEBI" id="CHEBI:30413"/>
    </cofactor>
</comment>
<evidence type="ECO:0000256" key="13">
    <source>
        <dbReference type="ARBA" id="ARBA00023033"/>
    </source>
</evidence>
<organism evidence="20 21">
    <name type="scientific">Thielaviopsis punctulata</name>
    <dbReference type="NCBI Taxonomy" id="72032"/>
    <lineage>
        <taxon>Eukaryota</taxon>
        <taxon>Fungi</taxon>
        <taxon>Dikarya</taxon>
        <taxon>Ascomycota</taxon>
        <taxon>Pezizomycotina</taxon>
        <taxon>Sordariomycetes</taxon>
        <taxon>Hypocreomycetidae</taxon>
        <taxon>Microascales</taxon>
        <taxon>Ceratocystidaceae</taxon>
        <taxon>Thielaviopsis</taxon>
    </lineage>
</organism>
<evidence type="ECO:0000256" key="1">
    <source>
        <dbReference type="ARBA" id="ARBA00001971"/>
    </source>
</evidence>
<dbReference type="GO" id="GO:0050660">
    <property type="term" value="F:flavin adenine dinucleotide binding"/>
    <property type="evidence" value="ECO:0007669"/>
    <property type="project" value="TreeGrafter"/>
</dbReference>
<evidence type="ECO:0000256" key="14">
    <source>
        <dbReference type="ARBA" id="ARBA00047827"/>
    </source>
</evidence>
<keyword evidence="6 16" id="KW-0288">FMN</keyword>
<dbReference type="Pfam" id="PF00067">
    <property type="entry name" value="p450"/>
    <property type="match status" value="1"/>
</dbReference>